<dbReference type="GO" id="GO:0051539">
    <property type="term" value="F:4 iron, 4 sulfur cluster binding"/>
    <property type="evidence" value="ECO:0007669"/>
    <property type="project" value="UniProtKB-KW"/>
</dbReference>
<evidence type="ECO:0000256" key="6">
    <source>
        <dbReference type="ARBA" id="ARBA00023004"/>
    </source>
</evidence>
<evidence type="ECO:0000256" key="3">
    <source>
        <dbReference type="ARBA" id="ARBA00013529"/>
    </source>
</evidence>
<protein>
    <recommendedName>
        <fullName evidence="3">Ferredoxin</fullName>
    </recommendedName>
</protein>
<dbReference type="KEGG" id="dgi:Desgi_0447"/>
<dbReference type="OrthoDB" id="5422255at2"/>
<dbReference type="GO" id="GO:0046872">
    <property type="term" value="F:metal ion binding"/>
    <property type="evidence" value="ECO:0007669"/>
    <property type="project" value="UniProtKB-KW"/>
</dbReference>
<dbReference type="HOGENOM" id="CLU_043380_1_0_9"/>
<keyword evidence="7" id="KW-0411">Iron-sulfur</keyword>
<dbReference type="Pfam" id="PF12838">
    <property type="entry name" value="Fer4_7"/>
    <property type="match status" value="1"/>
</dbReference>
<comment type="function">
    <text evidence="2">Ferredoxins are iron-sulfur proteins that transfer electrons in a wide variety of metabolic reactions.</text>
</comment>
<dbReference type="STRING" id="767817.Desgi_0447"/>
<name>R4KEF1_9FIRM</name>
<evidence type="ECO:0000256" key="7">
    <source>
        <dbReference type="ARBA" id="ARBA00023014"/>
    </source>
</evidence>
<dbReference type="Gene3D" id="3.30.70.20">
    <property type="match status" value="1"/>
</dbReference>
<dbReference type="SUPFAM" id="SSF54862">
    <property type="entry name" value="4Fe-4S ferredoxins"/>
    <property type="match status" value="1"/>
</dbReference>
<dbReference type="PANTHER" id="PTHR24960">
    <property type="entry name" value="PHOTOSYSTEM I IRON-SULFUR CENTER-RELATED"/>
    <property type="match status" value="1"/>
</dbReference>
<keyword evidence="5" id="KW-0479">Metal-binding</keyword>
<keyword evidence="4" id="KW-0004">4Fe-4S</keyword>
<evidence type="ECO:0000256" key="1">
    <source>
        <dbReference type="ARBA" id="ARBA00001966"/>
    </source>
</evidence>
<dbReference type="PROSITE" id="PS51379">
    <property type="entry name" value="4FE4S_FER_2"/>
    <property type="match status" value="2"/>
</dbReference>
<evidence type="ECO:0000313" key="10">
    <source>
        <dbReference type="Proteomes" id="UP000013520"/>
    </source>
</evidence>
<reference evidence="9 10" key="1">
    <citation type="submission" date="2012-01" db="EMBL/GenBank/DDBJ databases">
        <title>Complete sequence of Desulfotomaculum gibsoniae DSM 7213.</title>
        <authorList>
            <consortium name="US DOE Joint Genome Institute"/>
            <person name="Lucas S."/>
            <person name="Han J."/>
            <person name="Lapidus A."/>
            <person name="Cheng J.-F."/>
            <person name="Goodwin L."/>
            <person name="Pitluck S."/>
            <person name="Peters L."/>
            <person name="Ovchinnikova G."/>
            <person name="Teshima H."/>
            <person name="Detter J.C."/>
            <person name="Han C."/>
            <person name="Tapia R."/>
            <person name="Land M."/>
            <person name="Hauser L."/>
            <person name="Kyrpides N."/>
            <person name="Ivanova N."/>
            <person name="Pagani I."/>
            <person name="Parshina S."/>
            <person name="Plugge C."/>
            <person name="Muyzer G."/>
            <person name="Kuever J."/>
            <person name="Ivanova A."/>
            <person name="Nazina T."/>
            <person name="Klenk H.-P."/>
            <person name="Brambilla E."/>
            <person name="Spring S."/>
            <person name="Stams A.F."/>
            <person name="Woyke T."/>
        </authorList>
    </citation>
    <scope>NUCLEOTIDE SEQUENCE [LARGE SCALE GENOMIC DNA]</scope>
    <source>
        <strain evidence="9 10">DSM 7213</strain>
    </source>
</reference>
<sequence length="371" mass="40124">MGHLINAKEEVYRALAERLNENPVGAPVNELLMGILYRLFTESEAQLGGKFPLLPMPAAKIADITGIKEAELVQTLEGMADKGLVLDLPRKNTTYYMLAPMVVGFFEYTFMRVRDNINMKELADLFERYFSSPGVREEFFGGDTKMFKTLVYENVIPAAVETEVLDYEKASEIIRASGGGALGMCSCRHKATHLGKACDAPVEDVCTSLGGAARWLVSRGLARAATVDELLRVLDKTEKLGLVHLGDNVLNKPAYICHCCGCCCGVLRTITESGLQSVHPSNFIPEVDIDLCTGCGICVESCHIKAVELVIAGDGSEVSAVQQDRCIGCGACASACPTGALSMTRRTVLHVPPANKGEQFLRIAKEKGRVG</sequence>
<dbReference type="InterPro" id="IPR050157">
    <property type="entry name" value="PSI_iron-sulfur_center"/>
</dbReference>
<proteinExistence type="predicted"/>
<evidence type="ECO:0000259" key="8">
    <source>
        <dbReference type="PROSITE" id="PS51379"/>
    </source>
</evidence>
<keyword evidence="6" id="KW-0408">Iron</keyword>
<dbReference type="RefSeq" id="WP_006523524.1">
    <property type="nucleotide sequence ID" value="NC_021184.1"/>
</dbReference>
<gene>
    <name evidence="9" type="ORF">Desgi_0447</name>
</gene>
<evidence type="ECO:0000256" key="4">
    <source>
        <dbReference type="ARBA" id="ARBA00022485"/>
    </source>
</evidence>
<organism evidence="9 10">
    <name type="scientific">Desulfoscipio gibsoniae DSM 7213</name>
    <dbReference type="NCBI Taxonomy" id="767817"/>
    <lineage>
        <taxon>Bacteria</taxon>
        <taxon>Bacillati</taxon>
        <taxon>Bacillota</taxon>
        <taxon>Clostridia</taxon>
        <taxon>Eubacteriales</taxon>
        <taxon>Desulfallaceae</taxon>
        <taxon>Desulfoscipio</taxon>
    </lineage>
</organism>
<comment type="cofactor">
    <cofactor evidence="1">
        <name>[4Fe-4S] cluster</name>
        <dbReference type="ChEBI" id="CHEBI:49883"/>
    </cofactor>
</comment>
<dbReference type="eggNOG" id="COG1148">
    <property type="taxonomic scope" value="Bacteria"/>
</dbReference>
<dbReference type="PANTHER" id="PTHR24960:SF79">
    <property type="entry name" value="PHOTOSYSTEM I IRON-SULFUR CENTER"/>
    <property type="match status" value="1"/>
</dbReference>
<dbReference type="AlphaFoldDB" id="R4KEF1"/>
<dbReference type="InterPro" id="IPR017896">
    <property type="entry name" value="4Fe4S_Fe-S-bd"/>
</dbReference>
<dbReference type="InterPro" id="IPR017900">
    <property type="entry name" value="4Fe4S_Fe_S_CS"/>
</dbReference>
<dbReference type="PROSITE" id="PS00198">
    <property type="entry name" value="4FE4S_FER_1"/>
    <property type="match status" value="1"/>
</dbReference>
<evidence type="ECO:0000256" key="5">
    <source>
        <dbReference type="ARBA" id="ARBA00022723"/>
    </source>
</evidence>
<dbReference type="EMBL" id="CP003273">
    <property type="protein sequence ID" value="AGL00022.1"/>
    <property type="molecule type" value="Genomic_DNA"/>
</dbReference>
<feature type="domain" description="4Fe-4S ferredoxin-type" evidence="8">
    <location>
        <begin position="283"/>
        <end position="312"/>
    </location>
</feature>
<feature type="domain" description="4Fe-4S ferredoxin-type" evidence="8">
    <location>
        <begin position="317"/>
        <end position="346"/>
    </location>
</feature>
<evidence type="ECO:0000256" key="2">
    <source>
        <dbReference type="ARBA" id="ARBA00003532"/>
    </source>
</evidence>
<dbReference type="Proteomes" id="UP000013520">
    <property type="component" value="Chromosome"/>
</dbReference>
<keyword evidence="10" id="KW-1185">Reference proteome</keyword>
<accession>R4KEF1</accession>
<evidence type="ECO:0000313" key="9">
    <source>
        <dbReference type="EMBL" id="AGL00022.1"/>
    </source>
</evidence>